<accession>A0AAW2WTY5</accession>
<name>A0AAW2WTY5_9LAMI</name>
<proteinExistence type="predicted"/>
<sequence>MFQPPFLVVRRSLFVLVVFYPVLTLTPELVLGLPRVPGITTFLLLHIPVVLQHLPATRTVQGFPGC</sequence>
<comment type="caution">
    <text evidence="1">The sequence shown here is derived from an EMBL/GenBank/DDBJ whole genome shotgun (WGS) entry which is preliminary data.</text>
</comment>
<gene>
    <name evidence="1" type="ORF">Slati_2255900</name>
</gene>
<protein>
    <submittedName>
        <fullName evidence="1">Uncharacterized protein</fullName>
    </submittedName>
</protein>
<dbReference type="EMBL" id="JACGWN010000007">
    <property type="protein sequence ID" value="KAL0445332.1"/>
    <property type="molecule type" value="Genomic_DNA"/>
</dbReference>
<dbReference type="AlphaFoldDB" id="A0AAW2WTY5"/>
<evidence type="ECO:0000313" key="1">
    <source>
        <dbReference type="EMBL" id="KAL0445332.1"/>
    </source>
</evidence>
<organism evidence="1">
    <name type="scientific">Sesamum latifolium</name>
    <dbReference type="NCBI Taxonomy" id="2727402"/>
    <lineage>
        <taxon>Eukaryota</taxon>
        <taxon>Viridiplantae</taxon>
        <taxon>Streptophyta</taxon>
        <taxon>Embryophyta</taxon>
        <taxon>Tracheophyta</taxon>
        <taxon>Spermatophyta</taxon>
        <taxon>Magnoliopsida</taxon>
        <taxon>eudicotyledons</taxon>
        <taxon>Gunneridae</taxon>
        <taxon>Pentapetalae</taxon>
        <taxon>asterids</taxon>
        <taxon>lamiids</taxon>
        <taxon>Lamiales</taxon>
        <taxon>Pedaliaceae</taxon>
        <taxon>Sesamum</taxon>
    </lineage>
</organism>
<reference evidence="1" key="1">
    <citation type="submission" date="2020-06" db="EMBL/GenBank/DDBJ databases">
        <authorList>
            <person name="Li T."/>
            <person name="Hu X."/>
            <person name="Zhang T."/>
            <person name="Song X."/>
            <person name="Zhang H."/>
            <person name="Dai N."/>
            <person name="Sheng W."/>
            <person name="Hou X."/>
            <person name="Wei L."/>
        </authorList>
    </citation>
    <scope>NUCLEOTIDE SEQUENCE</scope>
    <source>
        <strain evidence="1">KEN1</strain>
        <tissue evidence="1">Leaf</tissue>
    </source>
</reference>
<reference evidence="1" key="2">
    <citation type="journal article" date="2024" name="Plant">
        <title>Genomic evolution and insights into agronomic trait innovations of Sesamum species.</title>
        <authorList>
            <person name="Miao H."/>
            <person name="Wang L."/>
            <person name="Qu L."/>
            <person name="Liu H."/>
            <person name="Sun Y."/>
            <person name="Le M."/>
            <person name="Wang Q."/>
            <person name="Wei S."/>
            <person name="Zheng Y."/>
            <person name="Lin W."/>
            <person name="Duan Y."/>
            <person name="Cao H."/>
            <person name="Xiong S."/>
            <person name="Wang X."/>
            <person name="Wei L."/>
            <person name="Li C."/>
            <person name="Ma Q."/>
            <person name="Ju M."/>
            <person name="Zhao R."/>
            <person name="Li G."/>
            <person name="Mu C."/>
            <person name="Tian Q."/>
            <person name="Mei H."/>
            <person name="Zhang T."/>
            <person name="Gao T."/>
            <person name="Zhang H."/>
        </authorList>
    </citation>
    <scope>NUCLEOTIDE SEQUENCE</scope>
    <source>
        <strain evidence="1">KEN1</strain>
    </source>
</reference>